<name>A0A813HDI7_POLGL</name>
<dbReference type="AlphaFoldDB" id="A0A813HDI7"/>
<protein>
    <submittedName>
        <fullName evidence="1">Uncharacterized protein</fullName>
    </submittedName>
</protein>
<dbReference type="EMBL" id="CAJNNV010031459">
    <property type="protein sequence ID" value="CAE8636325.1"/>
    <property type="molecule type" value="Genomic_DNA"/>
</dbReference>
<proteinExistence type="predicted"/>
<reference evidence="1" key="1">
    <citation type="submission" date="2021-02" db="EMBL/GenBank/DDBJ databases">
        <authorList>
            <person name="Dougan E. K."/>
            <person name="Rhodes N."/>
            <person name="Thang M."/>
            <person name="Chan C."/>
        </authorList>
    </citation>
    <scope>NUCLEOTIDE SEQUENCE</scope>
</reference>
<dbReference type="Proteomes" id="UP000654075">
    <property type="component" value="Unassembled WGS sequence"/>
</dbReference>
<gene>
    <name evidence="1" type="ORF">PGLA1383_LOCUS51806</name>
</gene>
<organism evidence="1 2">
    <name type="scientific">Polarella glacialis</name>
    <name type="common">Dinoflagellate</name>
    <dbReference type="NCBI Taxonomy" id="89957"/>
    <lineage>
        <taxon>Eukaryota</taxon>
        <taxon>Sar</taxon>
        <taxon>Alveolata</taxon>
        <taxon>Dinophyceae</taxon>
        <taxon>Suessiales</taxon>
        <taxon>Suessiaceae</taxon>
        <taxon>Polarella</taxon>
    </lineage>
</organism>
<accession>A0A813HDI7</accession>
<evidence type="ECO:0000313" key="2">
    <source>
        <dbReference type="Proteomes" id="UP000654075"/>
    </source>
</evidence>
<sequence length="187" mass="20251">MGAVLPRHRGLKRLRIVRRGTRRLDGGKLRIARPPLAGTGEAHPLRQTLASPARTAEPVSAIGAGAVNEAWGRLNLSNLKRWLFRKGLAKELVDASLGAEGDAKRTAVLSFAKAVAMNRAGMKEIQTLAESLGLVDAWRSTKAHEQITKPAAPSLLPPVGAIQKEQVQLEQGQVFEFFESWSTADGY</sequence>
<comment type="caution">
    <text evidence="1">The sequence shown here is derived from an EMBL/GenBank/DDBJ whole genome shotgun (WGS) entry which is preliminary data.</text>
</comment>
<keyword evidence="2" id="KW-1185">Reference proteome</keyword>
<evidence type="ECO:0000313" key="1">
    <source>
        <dbReference type="EMBL" id="CAE8636325.1"/>
    </source>
</evidence>